<proteinExistence type="evidence at transcript level"/>
<dbReference type="InterPro" id="IPR010800">
    <property type="entry name" value="GRP"/>
</dbReference>
<reference evidence="3" key="1">
    <citation type="submission" date="2002-06" db="EMBL/GenBank/DDBJ databases">
        <title>Distinct patterns of symbiosis-related gene expression and metabolic specialization in actinorhizal nodules from different plant families.</title>
        <authorList>
            <person name="Pawlowski K."/>
            <person name="Swensen S.M."/>
            <person name="Guan C."/>
            <person name="Hadri A.E."/>
            <person name="Berry A.M."/>
            <person name="Bisseling T."/>
        </authorList>
    </citation>
    <scope>NUCLEOTIDE SEQUENCE</scope>
    <source>
        <tissue evidence="3">Root nodules</tissue>
    </source>
</reference>
<dbReference type="EMBL" id="AJ489322">
    <property type="protein sequence ID" value="CAD33534.1"/>
    <property type="molecule type" value="mRNA"/>
</dbReference>
<evidence type="ECO:0000256" key="2">
    <source>
        <dbReference type="SAM" id="SignalP"/>
    </source>
</evidence>
<gene>
    <name evidence="3" type="primary">ghrp1</name>
</gene>
<sequence length="77" mass="8118">MAYSKAFFLFGVAFLVVLLISSDVSARELVETTENQATVQKEGVEKTVSADHHGGGGHGCHGHGCYSDGGKNEYTGN</sequence>
<dbReference type="Pfam" id="PF07172">
    <property type="entry name" value="GRP"/>
    <property type="match status" value="1"/>
</dbReference>
<evidence type="ECO:0000313" key="3">
    <source>
        <dbReference type="EMBL" id="CAD33534.1"/>
    </source>
</evidence>
<feature type="signal peptide" evidence="2">
    <location>
        <begin position="1"/>
        <end position="26"/>
    </location>
</feature>
<name>Q7Y081_DATGL</name>
<feature type="chain" id="PRO_5004295730" evidence="2">
    <location>
        <begin position="27"/>
        <end position="77"/>
    </location>
</feature>
<dbReference type="PANTHER" id="PTHR37389">
    <property type="entry name" value="NODULIN-24"/>
    <property type="match status" value="1"/>
</dbReference>
<dbReference type="AlphaFoldDB" id="Q7Y081"/>
<organism evidence="3">
    <name type="scientific">Datisca glomerata</name>
    <name type="common">Durango root</name>
    <dbReference type="NCBI Taxonomy" id="34297"/>
    <lineage>
        <taxon>Eukaryota</taxon>
        <taxon>Viridiplantae</taxon>
        <taxon>Streptophyta</taxon>
        <taxon>Embryophyta</taxon>
        <taxon>Tracheophyta</taxon>
        <taxon>Spermatophyta</taxon>
        <taxon>Magnoliopsida</taxon>
        <taxon>eudicotyledons</taxon>
        <taxon>Gunneridae</taxon>
        <taxon>Pentapetalae</taxon>
        <taxon>rosids</taxon>
        <taxon>fabids</taxon>
        <taxon>Cucurbitales</taxon>
        <taxon>Datiscaceae</taxon>
        <taxon>Datisca</taxon>
    </lineage>
</organism>
<dbReference type="PANTHER" id="PTHR37389:SF16">
    <property type="entry name" value="GLYCINE-RICH CELL WALL STRUCTURAL PROTEIN"/>
    <property type="match status" value="1"/>
</dbReference>
<evidence type="ECO:0000256" key="1">
    <source>
        <dbReference type="SAM" id="MobiDB-lite"/>
    </source>
</evidence>
<accession>Q7Y081</accession>
<keyword evidence="2" id="KW-0732">Signal</keyword>
<feature type="region of interest" description="Disordered" evidence="1">
    <location>
        <begin position="48"/>
        <end position="77"/>
    </location>
</feature>
<protein>
    <submittedName>
        <fullName evidence="3">Ag164 protein homologue</fullName>
    </submittedName>
</protein>